<evidence type="ECO:0000313" key="5">
    <source>
        <dbReference type="Proteomes" id="UP000030401"/>
    </source>
</evidence>
<feature type="domain" description="CheC-like protein" evidence="3">
    <location>
        <begin position="111"/>
        <end position="145"/>
    </location>
</feature>
<dbReference type="CDD" id="cd17909">
    <property type="entry name" value="CheC_ClassI"/>
    <property type="match status" value="1"/>
</dbReference>
<comment type="caution">
    <text evidence="4">The sequence shown here is derived from an EMBL/GenBank/DDBJ whole genome shotgun (WGS) entry which is preliminary data.</text>
</comment>
<keyword evidence="2" id="KW-0378">Hydrolase</keyword>
<name>A0A0A5GBC3_9BACI</name>
<evidence type="ECO:0000259" key="3">
    <source>
        <dbReference type="Pfam" id="PF04509"/>
    </source>
</evidence>
<organism evidence="4 5">
    <name type="scientific">Pontibacillus litoralis JSM 072002</name>
    <dbReference type="NCBI Taxonomy" id="1385512"/>
    <lineage>
        <taxon>Bacteria</taxon>
        <taxon>Bacillati</taxon>
        <taxon>Bacillota</taxon>
        <taxon>Bacilli</taxon>
        <taxon>Bacillales</taxon>
        <taxon>Bacillaceae</taxon>
        <taxon>Pontibacillus</taxon>
    </lineage>
</organism>
<dbReference type="Proteomes" id="UP000030401">
    <property type="component" value="Unassembled WGS sequence"/>
</dbReference>
<keyword evidence="1" id="KW-0145">Chemotaxis</keyword>
<dbReference type="SUPFAM" id="SSF103039">
    <property type="entry name" value="CheC-like"/>
    <property type="match status" value="1"/>
</dbReference>
<feature type="domain" description="CheC-like protein" evidence="3">
    <location>
        <begin position="9"/>
        <end position="46"/>
    </location>
</feature>
<dbReference type="EMBL" id="AVPG01000002">
    <property type="protein sequence ID" value="KGX88425.1"/>
    <property type="molecule type" value="Genomic_DNA"/>
</dbReference>
<protein>
    <submittedName>
        <fullName evidence="4">Chemotaxis protein CheY</fullName>
    </submittedName>
</protein>
<dbReference type="GO" id="GO:0016787">
    <property type="term" value="F:hydrolase activity"/>
    <property type="evidence" value="ECO:0007669"/>
    <property type="project" value="UniProtKB-KW"/>
</dbReference>
<dbReference type="Pfam" id="PF04509">
    <property type="entry name" value="CheC"/>
    <property type="match status" value="2"/>
</dbReference>
<dbReference type="Gene3D" id="3.40.1550.10">
    <property type="entry name" value="CheC-like"/>
    <property type="match status" value="1"/>
</dbReference>
<evidence type="ECO:0000256" key="1">
    <source>
        <dbReference type="ARBA" id="ARBA00022500"/>
    </source>
</evidence>
<dbReference type="InterPro" id="IPR028976">
    <property type="entry name" value="CheC-like_sf"/>
</dbReference>
<dbReference type="OrthoDB" id="9812187at2"/>
<dbReference type="RefSeq" id="WP_156965153.1">
    <property type="nucleotide sequence ID" value="NZ_AVPG01000002.1"/>
</dbReference>
<dbReference type="eggNOG" id="COG1776">
    <property type="taxonomic scope" value="Bacteria"/>
</dbReference>
<evidence type="ECO:0000313" key="4">
    <source>
        <dbReference type="EMBL" id="KGX88425.1"/>
    </source>
</evidence>
<dbReference type="AlphaFoldDB" id="A0A0A5GBC3"/>
<accession>A0A0A5GBC3</accession>
<dbReference type="InterPro" id="IPR007597">
    <property type="entry name" value="CheC"/>
</dbReference>
<keyword evidence="5" id="KW-1185">Reference proteome</keyword>
<dbReference type="PANTHER" id="PTHR43693">
    <property type="entry name" value="PROTEIN PHOSPHATASE CHEZ"/>
    <property type="match status" value="1"/>
</dbReference>
<gene>
    <name evidence="4" type="ORF">N784_07100</name>
</gene>
<dbReference type="PANTHER" id="PTHR43693:SF1">
    <property type="entry name" value="PROTEIN PHOSPHATASE CHEZ"/>
    <property type="match status" value="1"/>
</dbReference>
<sequence length="211" mass="23169">MYMDRFTSLHMDVLKEIGNIGAGNAATSLSQILNRKIEMKVPAVKIVSFDEMMDIVGGPERVLVAVFLRIEGDITGSMFFVLSPEEADRFVHRMTGDETFTFSTSQKNELAISAFQELGNIVSGSYLTSLSDFTRLNIQPSVPSVAVDMVGAILSIGLIELSQVSDYAIVVNTSLMDVEESEQEVKGHFFLLPDPNSFETIFTALGVIQDD</sequence>
<dbReference type="InterPro" id="IPR050992">
    <property type="entry name" value="CheZ_family_phosphatases"/>
</dbReference>
<dbReference type="STRING" id="1385512.N784_07100"/>
<proteinExistence type="predicted"/>
<evidence type="ECO:0000256" key="2">
    <source>
        <dbReference type="ARBA" id="ARBA00022801"/>
    </source>
</evidence>
<dbReference type="GO" id="GO:0006935">
    <property type="term" value="P:chemotaxis"/>
    <property type="evidence" value="ECO:0007669"/>
    <property type="project" value="UniProtKB-KW"/>
</dbReference>
<reference evidence="4 5" key="1">
    <citation type="submission" date="2013-08" db="EMBL/GenBank/DDBJ databases">
        <authorList>
            <person name="Huang J."/>
            <person name="Wang G."/>
        </authorList>
    </citation>
    <scope>NUCLEOTIDE SEQUENCE [LARGE SCALE GENOMIC DNA]</scope>
    <source>
        <strain evidence="4 5">JSM 072002</strain>
    </source>
</reference>